<dbReference type="RefSeq" id="WP_228344832.1">
    <property type="nucleotide sequence ID" value="NZ_CP045550.1"/>
</dbReference>
<dbReference type="Proteomes" id="UP000596074">
    <property type="component" value="Chromosome"/>
</dbReference>
<dbReference type="AlphaFoldDB" id="A0A9E8FT89"/>
<evidence type="ECO:0000313" key="2">
    <source>
        <dbReference type="Proteomes" id="UP000596074"/>
    </source>
</evidence>
<name>A0A9E8FT89_9GAMM</name>
<reference evidence="1 2" key="1">
    <citation type="submission" date="2019-11" db="EMBL/GenBank/DDBJ databases">
        <title>Venatorbacter sp. nov. a predator of Campylobacter and other Gram-negative bacteria.</title>
        <authorList>
            <person name="Saeedi A."/>
            <person name="Cummings N.J."/>
            <person name="Connerton I.F."/>
            <person name="Connerton P.L."/>
        </authorList>
    </citation>
    <scope>NUCLEOTIDE SEQUENCE [LARGE SCALE GENOMIC DNA]</scope>
    <source>
        <strain evidence="1">XL5</strain>
    </source>
</reference>
<keyword evidence="2" id="KW-1185">Reference proteome</keyword>
<gene>
    <name evidence="1" type="ORF">GJQ55_09985</name>
</gene>
<evidence type="ECO:0000313" key="1">
    <source>
        <dbReference type="EMBL" id="QQD24772.1"/>
    </source>
</evidence>
<dbReference type="Pfam" id="PF11743">
    <property type="entry name" value="DUF3301"/>
    <property type="match status" value="1"/>
</dbReference>
<accession>A0A9E8FT89</accession>
<protein>
    <submittedName>
        <fullName evidence="1">DUF3301 domain-containing protein</fullName>
    </submittedName>
</protein>
<sequence>MLGWLFFLTLVAALFLFWSREQQAKLQALALVRRHCQQEDVQLLDDTLMLESLRIKRLPKLAVVGASNRPRPSGWQLLRRYRFEFSSTGDERYAGELILAGRRLLQLQLAPHRIH</sequence>
<proteinExistence type="predicted"/>
<organism evidence="1 2">
    <name type="scientific">Venatoribacter cucullus</name>
    <dbReference type="NCBI Taxonomy" id="2661630"/>
    <lineage>
        <taxon>Bacteria</taxon>
        <taxon>Pseudomonadati</taxon>
        <taxon>Pseudomonadota</taxon>
        <taxon>Gammaproteobacteria</taxon>
        <taxon>Oceanospirillales</taxon>
        <taxon>Oceanospirillaceae</taxon>
        <taxon>Venatoribacter</taxon>
    </lineage>
</organism>
<dbReference type="KEGG" id="vcw:GJQ55_09985"/>
<dbReference type="InterPro" id="IPR021732">
    <property type="entry name" value="DUF3301"/>
</dbReference>
<dbReference type="EMBL" id="CP046056">
    <property type="protein sequence ID" value="QQD24772.1"/>
    <property type="molecule type" value="Genomic_DNA"/>
</dbReference>